<feature type="transmembrane region" description="Helical" evidence="3">
    <location>
        <begin position="147"/>
        <end position="168"/>
    </location>
</feature>
<dbReference type="PIRSF" id="PIRSF000126">
    <property type="entry name" value="11-beta-HSD1"/>
    <property type="match status" value="1"/>
</dbReference>
<reference evidence="4 5" key="1">
    <citation type="submission" date="2023-07" db="EMBL/GenBank/DDBJ databases">
        <title>Sequencing the genomes of 1000 actinobacteria strains.</title>
        <authorList>
            <person name="Klenk H.-P."/>
        </authorList>
    </citation>
    <scope>NUCLEOTIDE SEQUENCE [LARGE SCALE GENOMIC DNA]</scope>
    <source>
        <strain evidence="4 5">DSM 15539</strain>
    </source>
</reference>
<keyword evidence="3" id="KW-0472">Membrane</keyword>
<accession>A0ABU1T350</accession>
<name>A0ABU1T350_9ACTO</name>
<evidence type="ECO:0000256" key="2">
    <source>
        <dbReference type="ARBA" id="ARBA00023002"/>
    </source>
</evidence>
<dbReference type="InterPro" id="IPR036291">
    <property type="entry name" value="NAD(P)-bd_dom_sf"/>
</dbReference>
<evidence type="ECO:0000256" key="3">
    <source>
        <dbReference type="SAM" id="Phobius"/>
    </source>
</evidence>
<keyword evidence="2" id="KW-0560">Oxidoreductase</keyword>
<dbReference type="Pfam" id="PF00106">
    <property type="entry name" value="adh_short"/>
    <property type="match status" value="1"/>
</dbReference>
<sequence length="272" mass="29436">MKKTQVRLLPATRVFEIKGRALITGGTSGIGFEFAQQLAQRGLDLVLVARDENRLSQTAAKIKAKYQVDVEVLPADLLQNTGLTSVKERLLASQKPITVFINNAGAGCYDRLTSKDYAGIRKSAELMALAPMELGGAAAVAMKERGYGLIISTISVAALVPMGAYSAIKAMLKFWSDSLYTELLGTGVHVVSFLPSWVRTEFHARTGVSNSSLPDWIWMNPQEVVAEAIAAAQAGKPTAIPGRKIRVLAFFAKHLPACVLRKVGQKLNKGRR</sequence>
<evidence type="ECO:0000313" key="4">
    <source>
        <dbReference type="EMBL" id="MDR6939812.1"/>
    </source>
</evidence>
<evidence type="ECO:0000313" key="5">
    <source>
        <dbReference type="Proteomes" id="UP001266099"/>
    </source>
</evidence>
<keyword evidence="5" id="KW-1185">Reference proteome</keyword>
<comment type="caution">
    <text evidence="4">The sequence shown here is derived from an EMBL/GenBank/DDBJ whole genome shotgun (WGS) entry which is preliminary data.</text>
</comment>
<dbReference type="PRINTS" id="PR00081">
    <property type="entry name" value="GDHRDH"/>
</dbReference>
<dbReference type="SUPFAM" id="SSF51735">
    <property type="entry name" value="NAD(P)-binding Rossmann-fold domains"/>
    <property type="match status" value="1"/>
</dbReference>
<protein>
    <submittedName>
        <fullName evidence="4">Short-subunit dehydrogenase</fullName>
    </submittedName>
</protein>
<dbReference type="PANTHER" id="PTHR44196:SF2">
    <property type="entry name" value="SHORT-CHAIN DEHYDROGENASE-RELATED"/>
    <property type="match status" value="1"/>
</dbReference>
<evidence type="ECO:0000256" key="1">
    <source>
        <dbReference type="ARBA" id="ARBA00006484"/>
    </source>
</evidence>
<keyword evidence="3" id="KW-0812">Transmembrane</keyword>
<dbReference type="PANTHER" id="PTHR44196">
    <property type="entry name" value="DEHYDROGENASE/REDUCTASE SDR FAMILY MEMBER 7B"/>
    <property type="match status" value="1"/>
</dbReference>
<keyword evidence="3" id="KW-1133">Transmembrane helix</keyword>
<organism evidence="4 5">
    <name type="scientific">Arcanobacterium hippocoleae</name>
    <dbReference type="NCBI Taxonomy" id="149017"/>
    <lineage>
        <taxon>Bacteria</taxon>
        <taxon>Bacillati</taxon>
        <taxon>Actinomycetota</taxon>
        <taxon>Actinomycetes</taxon>
        <taxon>Actinomycetales</taxon>
        <taxon>Actinomycetaceae</taxon>
        <taxon>Arcanobacterium</taxon>
    </lineage>
</organism>
<dbReference type="Proteomes" id="UP001266099">
    <property type="component" value="Unassembled WGS sequence"/>
</dbReference>
<proteinExistence type="inferred from homology"/>
<dbReference type="Gene3D" id="3.40.50.720">
    <property type="entry name" value="NAD(P)-binding Rossmann-like Domain"/>
    <property type="match status" value="1"/>
</dbReference>
<dbReference type="EMBL" id="JAVDUJ010000001">
    <property type="protein sequence ID" value="MDR6939812.1"/>
    <property type="molecule type" value="Genomic_DNA"/>
</dbReference>
<comment type="similarity">
    <text evidence="1">Belongs to the short-chain dehydrogenases/reductases (SDR) family.</text>
</comment>
<dbReference type="InterPro" id="IPR002347">
    <property type="entry name" value="SDR_fam"/>
</dbReference>
<dbReference type="RefSeq" id="WP_309956791.1">
    <property type="nucleotide sequence ID" value="NZ_JAVDUJ010000001.1"/>
</dbReference>
<gene>
    <name evidence="4" type="ORF">J2S36_001355</name>
</gene>